<protein>
    <recommendedName>
        <fullName evidence="2">AB hydrolase-1 domain-containing protein</fullName>
    </recommendedName>
</protein>
<dbReference type="PANTHER" id="PTHR42886:SF29">
    <property type="entry name" value="PUMMELIG, ISOFORM A"/>
    <property type="match status" value="1"/>
</dbReference>
<evidence type="ECO:0000256" key="1">
    <source>
        <dbReference type="ARBA" id="ARBA00038097"/>
    </source>
</evidence>
<feature type="domain" description="AB hydrolase-1" evidence="2">
    <location>
        <begin position="66"/>
        <end position="396"/>
    </location>
</feature>
<dbReference type="Gene3D" id="3.40.50.1820">
    <property type="entry name" value="alpha/beta hydrolase"/>
    <property type="match status" value="1"/>
</dbReference>
<dbReference type="Proteomes" id="UP001530315">
    <property type="component" value="Unassembled WGS sequence"/>
</dbReference>
<dbReference type="InterPro" id="IPR000073">
    <property type="entry name" value="AB_hydrolase_1"/>
</dbReference>
<comment type="caution">
    <text evidence="3">The sequence shown here is derived from an EMBL/GenBank/DDBJ whole genome shotgun (WGS) entry which is preliminary data.</text>
</comment>
<gene>
    <name evidence="3" type="ORF">ACHAW5_003056</name>
</gene>
<evidence type="ECO:0000259" key="2">
    <source>
        <dbReference type="Pfam" id="PF12697"/>
    </source>
</evidence>
<keyword evidence="4" id="KW-1185">Reference proteome</keyword>
<proteinExistence type="inferred from homology"/>
<name>A0ABD3NMV0_9STRA</name>
<comment type="similarity">
    <text evidence="1">Belongs to the peptidase S33 family. ABHD4/ABHD5 subfamily.</text>
</comment>
<dbReference type="PANTHER" id="PTHR42886">
    <property type="entry name" value="RE40534P-RELATED"/>
    <property type="match status" value="1"/>
</dbReference>
<evidence type="ECO:0000313" key="4">
    <source>
        <dbReference type="Proteomes" id="UP001530315"/>
    </source>
</evidence>
<dbReference type="EMBL" id="JALLAZ020001314">
    <property type="protein sequence ID" value="KAL3777087.1"/>
    <property type="molecule type" value="Genomic_DNA"/>
</dbReference>
<evidence type="ECO:0000313" key="3">
    <source>
        <dbReference type="EMBL" id="KAL3777087.1"/>
    </source>
</evidence>
<reference evidence="3 4" key="1">
    <citation type="submission" date="2024-10" db="EMBL/GenBank/DDBJ databases">
        <title>Updated reference genomes for cyclostephanoid diatoms.</title>
        <authorList>
            <person name="Roberts W.R."/>
            <person name="Alverson A.J."/>
        </authorList>
    </citation>
    <scope>NUCLEOTIDE SEQUENCE [LARGE SCALE GENOMIC DNA]</scope>
    <source>
        <strain evidence="3 4">AJA276-08</strain>
    </source>
</reference>
<accession>A0ABD3NMV0</accession>
<sequence>MSQTGLRRWWTASDHALLLESERRLLSELVRHPFLKPSRRRLEDDRGGGLNLVEFRGRGASSLPTVVMAHGFGSGLSFFYRNVDHLLDSGKVGRVILVDWLGMGGSGRPPCWESPVRSLFSNRSRKSPRSFSFCDSEFSPSRAIDFFLDPFDRMLRDDGLFDAGEPLWLVGHSLGGYLAGRYAMRIHDRGSSTMTPTTSTAPNVTKLVLASPVGFRPLPPPPRMRIASSSRWPTALRLVDALWSANLTPQAVVRLMGPARGRGAVRRALGGRIPHLGESELDLLAEYLYHVTVAPPSGEYAMNSLMEPGASEEDGSVGVYALEPLGVGAMAGTISQSPSLSTLESIKVLFGDRDWMAFHEPEARREMGRIRSECGIRSAVHVVPGAGHHLYLENPVTFGRHIVED</sequence>
<organism evidence="3 4">
    <name type="scientific">Stephanodiscus triporus</name>
    <dbReference type="NCBI Taxonomy" id="2934178"/>
    <lineage>
        <taxon>Eukaryota</taxon>
        <taxon>Sar</taxon>
        <taxon>Stramenopiles</taxon>
        <taxon>Ochrophyta</taxon>
        <taxon>Bacillariophyta</taxon>
        <taxon>Coscinodiscophyceae</taxon>
        <taxon>Thalassiosirophycidae</taxon>
        <taxon>Stephanodiscales</taxon>
        <taxon>Stephanodiscaceae</taxon>
        <taxon>Stephanodiscus</taxon>
    </lineage>
</organism>
<dbReference type="Pfam" id="PF12697">
    <property type="entry name" value="Abhydrolase_6"/>
    <property type="match status" value="1"/>
</dbReference>
<dbReference type="InterPro" id="IPR029058">
    <property type="entry name" value="AB_hydrolase_fold"/>
</dbReference>
<dbReference type="AlphaFoldDB" id="A0ABD3NMV0"/>
<dbReference type="SUPFAM" id="SSF53474">
    <property type="entry name" value="alpha/beta-Hydrolases"/>
    <property type="match status" value="1"/>
</dbReference>